<feature type="domain" description="eCIS core" evidence="2">
    <location>
        <begin position="115"/>
        <end position="192"/>
    </location>
</feature>
<protein>
    <submittedName>
        <fullName evidence="3">DUF4157 domain-containing protein</fullName>
    </submittedName>
</protein>
<sequence>MTRQATPFVPSTTDCAASPVLQRRCACGGSAGTHGECEACQRKHALGASAGLRIGPADDALERDADRTAARVLGGDAATPTPAHPGQLRRRATPGGAGATAPASVHTTLGGHGTPLPAPTRRFFESRFGHDFARVRIHDDAQAAASAREVAAHAYTVGTHVVFARGRYAPDTRTGRELLAHELAHVVQQSGGGRRLSRDPDPDAPASDDATFEASTAEASCDMGALCRLSVRAPAVVTRARLLQAWRACHPGIPITSLVGGNPCLTPNFGRRVAPPAPGPRRAPAGPRAAPAPSAGSGSGSGGGLSLPSTTIHFSLGPAAFTIDLPASVAIQLPVPFRGARRVVFALNASPSEFSFTATINAVPHVRIIARAGITTEGRGSAGLTVQTTRTTCQAVSPAAARAALSSAGNQLRDAIRAVQNPPAPDPDASELSRTFAPHMRYADVVSAIAHLHSEIERVGAPCREVPVFSAEFGAQGPLTTPDTPPGPTDQPPSSYVGGSLKFHF</sequence>
<gene>
    <name evidence="3" type="ORF">G3580_08140</name>
</gene>
<evidence type="ECO:0000313" key="4">
    <source>
        <dbReference type="Proteomes" id="UP000501991"/>
    </source>
</evidence>
<dbReference type="KEGG" id="azq:G3580_08140"/>
<keyword evidence="4" id="KW-1185">Reference proteome</keyword>
<accession>A0A6C1B1W4</accession>
<feature type="region of interest" description="Disordered" evidence="1">
    <location>
        <begin position="270"/>
        <end position="303"/>
    </location>
</feature>
<dbReference type="RefSeq" id="WP_173764779.1">
    <property type="nucleotide sequence ID" value="NZ_CP048836.1"/>
</dbReference>
<feature type="region of interest" description="Disordered" evidence="1">
    <location>
        <begin position="188"/>
        <end position="213"/>
    </location>
</feature>
<reference evidence="3 4" key="1">
    <citation type="submission" date="2020-02" db="EMBL/GenBank/DDBJ databases">
        <title>Nitrogenibacter mangrovi gen. nov., sp. nov. isolated from mangrove sediment, a denitrifying betaproteobacterium.</title>
        <authorList>
            <person name="Liao H."/>
            <person name="Tian Y."/>
        </authorList>
    </citation>
    <scope>NUCLEOTIDE SEQUENCE [LARGE SCALE GENOMIC DNA]</scope>
    <source>
        <strain evidence="3 4">M9-3-2</strain>
    </source>
</reference>
<feature type="region of interest" description="Disordered" evidence="1">
    <location>
        <begin position="71"/>
        <end position="121"/>
    </location>
</feature>
<dbReference type="InterPro" id="IPR025295">
    <property type="entry name" value="eCIS_core_dom"/>
</dbReference>
<dbReference type="AlphaFoldDB" id="A0A6C1B1W4"/>
<dbReference type="EMBL" id="CP048836">
    <property type="protein sequence ID" value="QID17616.1"/>
    <property type="molecule type" value="Genomic_DNA"/>
</dbReference>
<evidence type="ECO:0000256" key="1">
    <source>
        <dbReference type="SAM" id="MobiDB-lite"/>
    </source>
</evidence>
<name>A0A6C1B1W4_9RHOO</name>
<evidence type="ECO:0000259" key="2">
    <source>
        <dbReference type="Pfam" id="PF13699"/>
    </source>
</evidence>
<dbReference type="Pfam" id="PF13699">
    <property type="entry name" value="eCIS_core"/>
    <property type="match status" value="1"/>
</dbReference>
<proteinExistence type="predicted"/>
<feature type="region of interest" description="Disordered" evidence="1">
    <location>
        <begin position="474"/>
        <end position="498"/>
    </location>
</feature>
<evidence type="ECO:0000313" key="3">
    <source>
        <dbReference type="EMBL" id="QID17616.1"/>
    </source>
</evidence>
<organism evidence="3 4">
    <name type="scientific">Nitrogeniibacter mangrovi</name>
    <dbReference type="NCBI Taxonomy" id="2016596"/>
    <lineage>
        <taxon>Bacteria</taxon>
        <taxon>Pseudomonadati</taxon>
        <taxon>Pseudomonadota</taxon>
        <taxon>Betaproteobacteria</taxon>
        <taxon>Rhodocyclales</taxon>
        <taxon>Zoogloeaceae</taxon>
        <taxon>Nitrogeniibacter</taxon>
    </lineage>
</organism>
<dbReference type="Proteomes" id="UP000501991">
    <property type="component" value="Chromosome"/>
</dbReference>
<feature type="compositionally biased region" description="Low complexity" evidence="1">
    <location>
        <begin position="282"/>
        <end position="296"/>
    </location>
</feature>